<dbReference type="NCBIfam" id="NF042991">
    <property type="entry name" value="alk_phos_PafA"/>
    <property type="match status" value="1"/>
</dbReference>
<sequence length="555" mass="60656">MKIKILFITLLFFSGISLNAQQAKSTSPAKSSDVPRPKLVVGIMVDQMRWDYLYRFYERYGNGGFKRMLNEGFSCENAYINYIPSVTGIGHTTVYTGSVPAIHGITGNDWIIQATGKTMYCAADSTVSTVGSDSESAGKMSPKNMLVTSMTDELRLATNFRSKVISIASKDRGAILPGGHTANAAYWYDGSSGNWITSTYYMKTLPTWVSNFNDQKYPEKYLKQDWNTLFPINTYLQSTKDDVPYEGKFAGMSSSTLPVKTSEMLSRGMGIITSTPHGSSLTLDLARAAVDNEGLGADAITDFLAISVSSPDYIGHQFGPNSIEVEDTYLRLDRDLAKLFSHLDTKVGKGNYTVFLSADHAVQHNSGFLADNKIATGVFESSNVLKQLNAELETEFKVKDIAKSFSNYAVSLNNAAIATNKLSESAIKNSTIEFLKKQQGVAFVVDIANAQNATIPAVYKEKIINGYHPERSGVIQIILEPAWYSGSSQRSTGATHGTMNPADTHIPMVFMGWGIKQGKTNNSYNMTDIAPTISGLLRIQEPNGNIGKAVNEALK</sequence>
<dbReference type="GO" id="GO:0004035">
    <property type="term" value="F:alkaline phosphatase activity"/>
    <property type="evidence" value="ECO:0007669"/>
    <property type="project" value="InterPro"/>
</dbReference>
<dbReference type="SUPFAM" id="SSF53649">
    <property type="entry name" value="Alkaline phosphatase-like"/>
    <property type="match status" value="1"/>
</dbReference>
<feature type="chain" id="PRO_5011684376" evidence="6">
    <location>
        <begin position="20"/>
        <end position="555"/>
    </location>
</feature>
<dbReference type="Gene3D" id="3.40.720.10">
    <property type="entry name" value="Alkaline Phosphatase, subunit A"/>
    <property type="match status" value="1"/>
</dbReference>
<keyword evidence="8" id="KW-1185">Reference proteome</keyword>
<name>A0A1G9TUP3_9SPHI</name>
<evidence type="ECO:0000256" key="1">
    <source>
        <dbReference type="ARBA" id="ARBA00022553"/>
    </source>
</evidence>
<evidence type="ECO:0000256" key="3">
    <source>
        <dbReference type="ARBA" id="ARBA00022729"/>
    </source>
</evidence>
<dbReference type="PIRSF" id="PIRSF031924">
    <property type="entry name" value="Pi-irrepressible_AP"/>
    <property type="match status" value="1"/>
</dbReference>
<protein>
    <submittedName>
        <fullName evidence="7">Type I phosphodiesterase / nucleotide pyrophosphatase</fullName>
    </submittedName>
</protein>
<dbReference type="EMBL" id="FNHH01000014">
    <property type="protein sequence ID" value="SDM51291.1"/>
    <property type="molecule type" value="Genomic_DNA"/>
</dbReference>
<organism evidence="7 8">
    <name type="scientific">Daejeonella rubra</name>
    <dbReference type="NCBI Taxonomy" id="990371"/>
    <lineage>
        <taxon>Bacteria</taxon>
        <taxon>Pseudomonadati</taxon>
        <taxon>Bacteroidota</taxon>
        <taxon>Sphingobacteriia</taxon>
        <taxon>Sphingobacteriales</taxon>
        <taxon>Sphingobacteriaceae</taxon>
        <taxon>Daejeonella</taxon>
    </lineage>
</organism>
<feature type="binding site" evidence="5">
    <location>
        <position position="108"/>
    </location>
    <ligand>
        <name>substrate</name>
    </ligand>
</feature>
<dbReference type="InterPro" id="IPR026263">
    <property type="entry name" value="Alkaline_phosphatase_prok"/>
</dbReference>
<reference evidence="8" key="1">
    <citation type="submission" date="2016-10" db="EMBL/GenBank/DDBJ databases">
        <authorList>
            <person name="Varghese N."/>
            <person name="Submissions S."/>
        </authorList>
    </citation>
    <scope>NUCLEOTIDE SEQUENCE [LARGE SCALE GENOMIC DNA]</scope>
    <source>
        <strain evidence="8">DSM 24536</strain>
    </source>
</reference>
<feature type="signal peptide" evidence="6">
    <location>
        <begin position="1"/>
        <end position="19"/>
    </location>
</feature>
<dbReference type="OrthoDB" id="9766127at2"/>
<feature type="active site" description="Phosphothreonine intermediate" evidence="4">
    <location>
        <position position="87"/>
    </location>
</feature>
<dbReference type="AlphaFoldDB" id="A0A1G9TUP3"/>
<keyword evidence="1 4" id="KW-0597">Phosphoprotein</keyword>
<dbReference type="InterPro" id="IPR002591">
    <property type="entry name" value="Phosphodiest/P_Trfase"/>
</dbReference>
<keyword evidence="2" id="KW-0479">Metal-binding</keyword>
<keyword evidence="3 6" id="KW-0732">Signal</keyword>
<dbReference type="STRING" id="990371.SAMN05421813_11439"/>
<evidence type="ECO:0000256" key="2">
    <source>
        <dbReference type="ARBA" id="ARBA00022723"/>
    </source>
</evidence>
<evidence type="ECO:0000256" key="4">
    <source>
        <dbReference type="PIRSR" id="PIRSR031924-50"/>
    </source>
</evidence>
<dbReference type="InterPro" id="IPR017850">
    <property type="entry name" value="Alkaline_phosphatase_core_sf"/>
</dbReference>
<dbReference type="Pfam" id="PF01663">
    <property type="entry name" value="Phosphodiest"/>
    <property type="match status" value="1"/>
</dbReference>
<proteinExistence type="predicted"/>
<evidence type="ECO:0000256" key="5">
    <source>
        <dbReference type="PIRSR" id="PIRSR031924-51"/>
    </source>
</evidence>
<dbReference type="PANTHER" id="PTHR10151">
    <property type="entry name" value="ECTONUCLEOTIDE PYROPHOSPHATASE/PHOSPHODIESTERASE"/>
    <property type="match status" value="1"/>
</dbReference>
<dbReference type="GO" id="GO:0046872">
    <property type="term" value="F:metal ion binding"/>
    <property type="evidence" value="ECO:0007669"/>
    <property type="project" value="UniProtKB-KW"/>
</dbReference>
<dbReference type="PANTHER" id="PTHR10151:SF120">
    <property type="entry name" value="BIS(5'-ADENOSYL)-TRIPHOSPHATASE"/>
    <property type="match status" value="1"/>
</dbReference>
<evidence type="ECO:0000256" key="6">
    <source>
        <dbReference type="SAM" id="SignalP"/>
    </source>
</evidence>
<dbReference type="Gene3D" id="3.30.1360.150">
    <property type="match status" value="1"/>
</dbReference>
<feature type="binding site" evidence="5">
    <location>
        <begin position="170"/>
        <end position="172"/>
    </location>
    <ligand>
        <name>substrate</name>
    </ligand>
</feature>
<dbReference type="Proteomes" id="UP000199226">
    <property type="component" value="Unassembled WGS sequence"/>
</dbReference>
<evidence type="ECO:0000313" key="8">
    <source>
        <dbReference type="Proteomes" id="UP000199226"/>
    </source>
</evidence>
<dbReference type="RefSeq" id="WP_090704820.1">
    <property type="nucleotide sequence ID" value="NZ_FNHH01000014.1"/>
</dbReference>
<dbReference type="CDD" id="cd16016">
    <property type="entry name" value="AP-SPAP"/>
    <property type="match status" value="1"/>
</dbReference>
<gene>
    <name evidence="7" type="ORF">SAMN05421813_11439</name>
</gene>
<accession>A0A1G9TUP3</accession>
<evidence type="ECO:0000313" key="7">
    <source>
        <dbReference type="EMBL" id="SDM51291.1"/>
    </source>
</evidence>